<evidence type="ECO:0000256" key="16">
    <source>
        <dbReference type="HAMAP-Rule" id="MF_00427"/>
    </source>
</evidence>
<dbReference type="NCBIfam" id="TIGR01938">
    <property type="entry name" value="nqrC"/>
    <property type="match status" value="1"/>
</dbReference>
<dbReference type="GO" id="GO:0005886">
    <property type="term" value="C:plasma membrane"/>
    <property type="evidence" value="ECO:0007669"/>
    <property type="project" value="UniProtKB-SubCell"/>
</dbReference>
<evidence type="ECO:0000256" key="1">
    <source>
        <dbReference type="ARBA" id="ARBA00022448"/>
    </source>
</evidence>
<evidence type="ECO:0000256" key="12">
    <source>
        <dbReference type="ARBA" id="ARBA00023065"/>
    </source>
</evidence>
<evidence type="ECO:0000256" key="15">
    <source>
        <dbReference type="ARBA" id="ARBA00023201"/>
    </source>
</evidence>
<keyword evidence="8 16" id="KW-1278">Translocase</keyword>
<evidence type="ECO:0000256" key="9">
    <source>
        <dbReference type="ARBA" id="ARBA00022989"/>
    </source>
</evidence>
<gene>
    <name evidence="16 19" type="primary">nqrC</name>
    <name evidence="19" type="ORF">JR347_08075</name>
</gene>
<keyword evidence="9 16" id="KW-1133">Transmembrane helix</keyword>
<evidence type="ECO:0000256" key="5">
    <source>
        <dbReference type="ARBA" id="ARBA00022630"/>
    </source>
</evidence>
<reference evidence="19" key="1">
    <citation type="submission" date="2021-02" db="EMBL/GenBank/DDBJ databases">
        <title>Fulvivirga sp. S481 isolated from sea water.</title>
        <authorList>
            <person name="Bae S.S."/>
            <person name="Baek K."/>
        </authorList>
    </citation>
    <scope>NUCLEOTIDE SEQUENCE</scope>
    <source>
        <strain evidence="19">S481</strain>
    </source>
</reference>
<organism evidence="19 20">
    <name type="scientific">Fulvivirga lutea</name>
    <dbReference type="NCBI Taxonomy" id="2810512"/>
    <lineage>
        <taxon>Bacteria</taxon>
        <taxon>Pseudomonadati</taxon>
        <taxon>Bacteroidota</taxon>
        <taxon>Cytophagia</taxon>
        <taxon>Cytophagales</taxon>
        <taxon>Fulvivirgaceae</taxon>
        <taxon>Fulvivirga</taxon>
    </lineage>
</organism>
<comment type="function">
    <text evidence="16">NQR complex catalyzes the reduction of ubiquinone-1 to ubiquinol by two successive reactions, coupled with the transport of Na(+) ions from the cytoplasm to the periplasm. NqrA to NqrE are probably involved in the second step, the conversion of ubisemiquinone to ubiquinol.</text>
</comment>
<proteinExistence type="inferred from homology"/>
<evidence type="ECO:0000256" key="8">
    <source>
        <dbReference type="ARBA" id="ARBA00022967"/>
    </source>
</evidence>
<keyword evidence="1 16" id="KW-0813">Transport</keyword>
<comment type="similarity">
    <text evidence="16 17">Belongs to the NqrC family.</text>
</comment>
<dbReference type="InterPro" id="IPR010204">
    <property type="entry name" value="NqrC"/>
</dbReference>
<dbReference type="KEGG" id="fuv:JR347_08075"/>
<dbReference type="PANTHER" id="PTHR37838">
    <property type="entry name" value="NA(+)-TRANSLOCATING NADH-QUINONE REDUCTASE SUBUNIT C"/>
    <property type="match status" value="1"/>
</dbReference>
<keyword evidence="7 16" id="KW-0812">Transmembrane</keyword>
<evidence type="ECO:0000313" key="20">
    <source>
        <dbReference type="Proteomes" id="UP000662783"/>
    </source>
</evidence>
<name>A0A974WIF0_9BACT</name>
<dbReference type="EMBL" id="CP070608">
    <property type="protein sequence ID" value="QSE99031.1"/>
    <property type="molecule type" value="Genomic_DNA"/>
</dbReference>
<keyword evidence="2 16" id="KW-1003">Cell membrane</keyword>
<evidence type="ECO:0000256" key="7">
    <source>
        <dbReference type="ARBA" id="ARBA00022692"/>
    </source>
</evidence>
<evidence type="ECO:0000313" key="19">
    <source>
        <dbReference type="EMBL" id="QSE99031.1"/>
    </source>
</evidence>
<comment type="subunit">
    <text evidence="16 17">Composed of six subunits; NqrA, NqrB, NqrC, NqrD, NqrE and NqrF.</text>
</comment>
<evidence type="ECO:0000256" key="17">
    <source>
        <dbReference type="PIRNR" id="PIRNR009437"/>
    </source>
</evidence>
<dbReference type="SMART" id="SM00900">
    <property type="entry name" value="FMN_bind"/>
    <property type="match status" value="1"/>
</dbReference>
<protein>
    <recommendedName>
        <fullName evidence="16 17">Na(+)-translocating NADH-quinone reductase subunit C</fullName>
        <shortName evidence="16 17">Na(+)-NQR subunit C</shortName>
        <shortName evidence="16 17">Na(+)-translocating NQR subunit C</shortName>
        <ecNumber evidence="16 17">7.2.1.1</ecNumber>
    </recommendedName>
    <alternativeName>
        <fullName evidence="16 17">NQR complex subunit C</fullName>
    </alternativeName>
    <alternativeName>
        <fullName evidence="16 17">NQR-1 subunit C</fullName>
    </alternativeName>
</protein>
<keyword evidence="4 16" id="KW-0597">Phosphoprotein</keyword>
<dbReference type="Pfam" id="PF04205">
    <property type="entry name" value="FMN_bind"/>
    <property type="match status" value="1"/>
</dbReference>
<comment type="caution">
    <text evidence="16">Lacks conserved residue(s) required for the propagation of feature annotation.</text>
</comment>
<keyword evidence="15 16" id="KW-0739">Sodium transport</keyword>
<accession>A0A974WIF0</accession>
<evidence type="ECO:0000256" key="3">
    <source>
        <dbReference type="ARBA" id="ARBA00022519"/>
    </source>
</evidence>
<feature type="transmembrane region" description="Helical" evidence="16">
    <location>
        <begin position="6"/>
        <end position="26"/>
    </location>
</feature>
<dbReference type="HAMAP" id="MF_00427">
    <property type="entry name" value="NqrC"/>
    <property type="match status" value="1"/>
</dbReference>
<dbReference type="GO" id="GO:0010181">
    <property type="term" value="F:FMN binding"/>
    <property type="evidence" value="ECO:0007669"/>
    <property type="project" value="UniProtKB-UniRule"/>
</dbReference>
<evidence type="ECO:0000256" key="14">
    <source>
        <dbReference type="ARBA" id="ARBA00023136"/>
    </source>
</evidence>
<evidence type="ECO:0000259" key="18">
    <source>
        <dbReference type="SMART" id="SM00900"/>
    </source>
</evidence>
<keyword evidence="12 16" id="KW-0406">Ion transport</keyword>
<dbReference type="PIRSF" id="PIRSF009437">
    <property type="entry name" value="NQR-1_subunit_C"/>
    <property type="match status" value="1"/>
</dbReference>
<comment type="cofactor">
    <cofactor evidence="16 17">
        <name>FMN</name>
        <dbReference type="ChEBI" id="CHEBI:58210"/>
    </cofactor>
</comment>
<comment type="subcellular location">
    <subcellularLocation>
        <location evidence="16">Cell membrane</location>
        <topology evidence="16">Single-pass membrane protein</topology>
    </subcellularLocation>
</comment>
<keyword evidence="14 16" id="KW-0472">Membrane</keyword>
<evidence type="ECO:0000256" key="13">
    <source>
        <dbReference type="ARBA" id="ARBA00023075"/>
    </source>
</evidence>
<dbReference type="GO" id="GO:0006814">
    <property type="term" value="P:sodium ion transport"/>
    <property type="evidence" value="ECO:0007669"/>
    <property type="project" value="UniProtKB-UniRule"/>
</dbReference>
<dbReference type="GO" id="GO:0016655">
    <property type="term" value="F:oxidoreductase activity, acting on NAD(P)H, quinone or similar compound as acceptor"/>
    <property type="evidence" value="ECO:0007669"/>
    <property type="project" value="UniProtKB-UniRule"/>
</dbReference>
<dbReference type="InterPro" id="IPR007329">
    <property type="entry name" value="FMN-bd"/>
</dbReference>
<dbReference type="EC" id="7.2.1.1" evidence="16 17"/>
<comment type="catalytic activity">
    <reaction evidence="16 17">
        <text>a ubiquinone + n Na(+)(in) + NADH + H(+) = a ubiquinol + n Na(+)(out) + NAD(+)</text>
        <dbReference type="Rhea" id="RHEA:47748"/>
        <dbReference type="Rhea" id="RHEA-COMP:9565"/>
        <dbReference type="Rhea" id="RHEA-COMP:9566"/>
        <dbReference type="ChEBI" id="CHEBI:15378"/>
        <dbReference type="ChEBI" id="CHEBI:16389"/>
        <dbReference type="ChEBI" id="CHEBI:17976"/>
        <dbReference type="ChEBI" id="CHEBI:29101"/>
        <dbReference type="ChEBI" id="CHEBI:57540"/>
        <dbReference type="ChEBI" id="CHEBI:57945"/>
        <dbReference type="EC" id="7.2.1.1"/>
    </reaction>
</comment>
<keyword evidence="5 16" id="KW-0285">Flavoprotein</keyword>
<feature type="domain" description="FMN-binding" evidence="18">
    <location>
        <begin position="138"/>
        <end position="238"/>
    </location>
</feature>
<sequence>MQQSNGYIILFTAALTIVVGGLLSLASQGLAPAQKKSVELDTKSQILSSVMDRAELAKLNRDEVLSLYDKRIKSLVVDINGEVIEKNERGGDIVAEEVSILKNYKKAPEDRQYPVFKYMNENDPNKVDAYILPLYGAGLWDKIWGYVALKNDLNTIAGASFDHKQETPGLGARISTPEIQNRYVGKEILDDNGNLVSVSMVKGEGNSGLTEHQVDGMSGATITGRGVNAMLEKYLGYYKSYFNKVKSGNLAKI</sequence>
<keyword evidence="11 16" id="KW-0915">Sodium</keyword>
<dbReference type="PANTHER" id="PTHR37838:SF1">
    <property type="entry name" value="NA(+)-TRANSLOCATING NADH-QUINONE REDUCTASE SUBUNIT C"/>
    <property type="match status" value="1"/>
</dbReference>
<dbReference type="RefSeq" id="WP_205723542.1">
    <property type="nucleotide sequence ID" value="NZ_CP070608.1"/>
</dbReference>
<keyword evidence="10 16" id="KW-0520">NAD</keyword>
<dbReference type="AlphaFoldDB" id="A0A974WIF0"/>
<keyword evidence="6 16" id="KW-0288">FMN</keyword>
<feature type="modified residue" description="FMN phosphoryl threonine" evidence="16">
    <location>
        <position position="221"/>
    </location>
</feature>
<keyword evidence="3" id="KW-0997">Cell inner membrane</keyword>
<evidence type="ECO:0000256" key="4">
    <source>
        <dbReference type="ARBA" id="ARBA00022553"/>
    </source>
</evidence>
<evidence type="ECO:0000256" key="2">
    <source>
        <dbReference type="ARBA" id="ARBA00022475"/>
    </source>
</evidence>
<keyword evidence="13 16" id="KW-0830">Ubiquinone</keyword>
<evidence type="ECO:0000256" key="10">
    <source>
        <dbReference type="ARBA" id="ARBA00023027"/>
    </source>
</evidence>
<keyword evidence="20" id="KW-1185">Reference proteome</keyword>
<evidence type="ECO:0000256" key="11">
    <source>
        <dbReference type="ARBA" id="ARBA00023053"/>
    </source>
</evidence>
<evidence type="ECO:0000256" key="6">
    <source>
        <dbReference type="ARBA" id="ARBA00022643"/>
    </source>
</evidence>
<dbReference type="Proteomes" id="UP000662783">
    <property type="component" value="Chromosome"/>
</dbReference>